<evidence type="ECO:0000313" key="2">
    <source>
        <dbReference type="Proteomes" id="UP000294299"/>
    </source>
</evidence>
<name>A0A484I8X1_9ARCH</name>
<evidence type="ECO:0000313" key="1">
    <source>
        <dbReference type="EMBL" id="VFJ13262.1"/>
    </source>
</evidence>
<reference evidence="1 2" key="1">
    <citation type="submission" date="2019-02" db="EMBL/GenBank/DDBJ databases">
        <authorList>
            <person name="Lehtovirta-Morley E L."/>
        </authorList>
    </citation>
    <scope>NUCLEOTIDE SEQUENCE [LARGE SCALE GENOMIC DNA]</scope>
    <source>
        <strain evidence="1">NFRAN1</strain>
    </source>
</reference>
<accession>A0A484I8X1</accession>
<keyword evidence="2" id="KW-1185">Reference proteome</keyword>
<organism evidence="1 2">
    <name type="scientific">Candidatus Nitrosocosmicus franklandianus</name>
    <dbReference type="NCBI Taxonomy" id="1798806"/>
    <lineage>
        <taxon>Archaea</taxon>
        <taxon>Nitrososphaerota</taxon>
        <taxon>Nitrososphaeria</taxon>
        <taxon>Nitrososphaerales</taxon>
        <taxon>Nitrososphaeraceae</taxon>
        <taxon>Candidatus Nitrosocosmicus</taxon>
    </lineage>
</organism>
<gene>
    <name evidence="1" type="ORF">NFRAN_0940</name>
</gene>
<dbReference type="Proteomes" id="UP000294299">
    <property type="component" value="Chromosome NFRAN"/>
</dbReference>
<proteinExistence type="predicted"/>
<dbReference type="AlphaFoldDB" id="A0A484I8X1"/>
<dbReference type="EMBL" id="LR216287">
    <property type="protein sequence ID" value="VFJ13262.1"/>
    <property type="molecule type" value="Genomic_DNA"/>
</dbReference>
<sequence>MKSHVIQMTNYEFHIATSIGNIISNNVSIDDSGVCFRFESSWLTEKTRKSRKLLKINIEG</sequence>
<dbReference type="KEGG" id="nfn:NFRAN_0940"/>
<protein>
    <submittedName>
        <fullName evidence="1">Uncharacterized protein</fullName>
    </submittedName>
</protein>